<name>E8QWZ0_ISOPI</name>
<dbReference type="InParanoid" id="E8QWZ0"/>
<dbReference type="Proteomes" id="UP000008631">
    <property type="component" value="Chromosome"/>
</dbReference>
<dbReference type="eggNOG" id="ENOG5033CGA">
    <property type="taxonomic scope" value="Bacteria"/>
</dbReference>
<dbReference type="InterPro" id="IPR025630">
    <property type="entry name" value="DUF4288"/>
</dbReference>
<evidence type="ECO:0008006" key="4">
    <source>
        <dbReference type="Google" id="ProtNLM"/>
    </source>
</evidence>
<protein>
    <recommendedName>
        <fullName evidence="4">DUF4288 domain-containing protein</fullName>
    </recommendedName>
</protein>
<dbReference type="KEGG" id="ipa:Isop_3472"/>
<evidence type="ECO:0000313" key="2">
    <source>
        <dbReference type="EMBL" id="ADV64029.1"/>
    </source>
</evidence>
<dbReference type="RefSeq" id="WP_013566317.1">
    <property type="nucleotide sequence ID" value="NC_014962.1"/>
</dbReference>
<organism evidence="2 3">
    <name type="scientific">Isosphaera pallida (strain ATCC 43644 / DSM 9630 / IS1B)</name>
    <dbReference type="NCBI Taxonomy" id="575540"/>
    <lineage>
        <taxon>Bacteria</taxon>
        <taxon>Pseudomonadati</taxon>
        <taxon>Planctomycetota</taxon>
        <taxon>Planctomycetia</taxon>
        <taxon>Isosphaerales</taxon>
        <taxon>Isosphaeraceae</taxon>
        <taxon>Isosphaera</taxon>
    </lineage>
</organism>
<dbReference type="HOGENOM" id="CLU_2046478_0_0_0"/>
<sequence length="120" mass="13736">MAWYSAHLVMYSMFKDGIQDKFPLREDVVLIEADSVGEAFDRAKRRGKEREGDDQGTHSYDGRASNWVFIGVRKLIECDLLVNDRPGDGSEVSYSMLEVRDRASVQRFAKGEPVEALYRE</sequence>
<proteinExistence type="predicted"/>
<evidence type="ECO:0000256" key="1">
    <source>
        <dbReference type="SAM" id="MobiDB-lite"/>
    </source>
</evidence>
<keyword evidence="3" id="KW-1185">Reference proteome</keyword>
<dbReference type="Pfam" id="PF14119">
    <property type="entry name" value="DUF4288"/>
    <property type="match status" value="1"/>
</dbReference>
<reference evidence="2 3" key="2">
    <citation type="journal article" date="2011" name="Stand. Genomic Sci.">
        <title>Complete genome sequence of Isosphaera pallida type strain (IS1B).</title>
        <authorList>
            <consortium name="US DOE Joint Genome Institute (JGI-PGF)"/>
            <person name="Goker M."/>
            <person name="Cleland D."/>
            <person name="Saunders E."/>
            <person name="Lapidus A."/>
            <person name="Nolan M."/>
            <person name="Lucas S."/>
            <person name="Hammon N."/>
            <person name="Deshpande S."/>
            <person name="Cheng J.F."/>
            <person name="Tapia R."/>
            <person name="Han C."/>
            <person name="Goodwin L."/>
            <person name="Pitluck S."/>
            <person name="Liolios K."/>
            <person name="Pagani I."/>
            <person name="Ivanova N."/>
            <person name="Mavromatis K."/>
            <person name="Pati A."/>
            <person name="Chen A."/>
            <person name="Palaniappan K."/>
            <person name="Land M."/>
            <person name="Hauser L."/>
            <person name="Chang Y.J."/>
            <person name="Jeffries C.D."/>
            <person name="Detter J.C."/>
            <person name="Beck B."/>
            <person name="Woyke T."/>
            <person name="Bristow J."/>
            <person name="Eisen J.A."/>
            <person name="Markowitz V."/>
            <person name="Hugenholtz P."/>
            <person name="Kyrpides N.C."/>
            <person name="Klenk H.P."/>
        </authorList>
    </citation>
    <scope>NUCLEOTIDE SEQUENCE [LARGE SCALE GENOMIC DNA]</scope>
    <source>
        <strain evidence="3">ATCC 43644 / DSM 9630 / IS1B</strain>
    </source>
</reference>
<evidence type="ECO:0000313" key="3">
    <source>
        <dbReference type="Proteomes" id="UP000008631"/>
    </source>
</evidence>
<reference key="1">
    <citation type="submission" date="2010-11" db="EMBL/GenBank/DDBJ databases">
        <title>The complete sequence of chromosome of Isophaera pallida ATCC 43644.</title>
        <authorList>
            <consortium name="US DOE Joint Genome Institute (JGI-PGF)"/>
            <person name="Lucas S."/>
            <person name="Copeland A."/>
            <person name="Lapidus A."/>
            <person name="Bruce D."/>
            <person name="Goodwin L."/>
            <person name="Pitluck S."/>
            <person name="Kyrpides N."/>
            <person name="Mavromatis K."/>
            <person name="Pagani I."/>
            <person name="Ivanova N."/>
            <person name="Saunders E."/>
            <person name="Brettin T."/>
            <person name="Detter J.C."/>
            <person name="Han C."/>
            <person name="Tapia R."/>
            <person name="Land M."/>
            <person name="Hauser L."/>
            <person name="Markowitz V."/>
            <person name="Cheng J.-F."/>
            <person name="Hugenholtz P."/>
            <person name="Woyke T."/>
            <person name="Wu D."/>
            <person name="Eisen J.A."/>
        </authorList>
    </citation>
    <scope>NUCLEOTIDE SEQUENCE</scope>
    <source>
        <strain>ATCC 43644</strain>
    </source>
</reference>
<dbReference type="EMBL" id="CP002353">
    <property type="protein sequence ID" value="ADV64029.1"/>
    <property type="molecule type" value="Genomic_DNA"/>
</dbReference>
<dbReference type="OrthoDB" id="3078450at2"/>
<feature type="region of interest" description="Disordered" evidence="1">
    <location>
        <begin position="42"/>
        <end position="61"/>
    </location>
</feature>
<dbReference type="AlphaFoldDB" id="E8QWZ0"/>
<gene>
    <name evidence="2" type="ordered locus">Isop_3472</name>
</gene>
<accession>E8QWZ0</accession>